<dbReference type="PROSITE" id="PS50005">
    <property type="entry name" value="TPR"/>
    <property type="match status" value="2"/>
</dbReference>
<dbReference type="Pfam" id="PF13424">
    <property type="entry name" value="TPR_12"/>
    <property type="match status" value="1"/>
</dbReference>
<evidence type="ECO:0000313" key="9">
    <source>
        <dbReference type="EMBL" id="TQV72030.1"/>
    </source>
</evidence>
<dbReference type="Proteomes" id="UP000317839">
    <property type="component" value="Unassembled WGS sequence"/>
</dbReference>
<dbReference type="RefSeq" id="WP_142943357.1">
    <property type="nucleotide sequence ID" value="NZ_VIKR01000005.1"/>
</dbReference>
<comment type="cofactor">
    <cofactor evidence="1">
        <name>Mg(2+)</name>
        <dbReference type="ChEBI" id="CHEBI:18420"/>
    </cofactor>
</comment>
<dbReference type="CDD" id="cd01949">
    <property type="entry name" value="GGDEF"/>
    <property type="match status" value="1"/>
</dbReference>
<comment type="caution">
    <text evidence="9">The sequence shown here is derived from an EMBL/GenBank/DDBJ whole genome shotgun (WGS) entry which is preliminary data.</text>
</comment>
<dbReference type="Pfam" id="PF00990">
    <property type="entry name" value="GGDEF"/>
    <property type="match status" value="1"/>
</dbReference>
<dbReference type="FunFam" id="3.30.70.270:FF:000001">
    <property type="entry name" value="Diguanylate cyclase domain protein"/>
    <property type="match status" value="1"/>
</dbReference>
<dbReference type="PANTHER" id="PTHR45138:SF9">
    <property type="entry name" value="DIGUANYLATE CYCLASE DGCM-RELATED"/>
    <property type="match status" value="1"/>
</dbReference>
<organism evidence="9 10">
    <name type="scientific">Aliikangiella marina</name>
    <dbReference type="NCBI Taxonomy" id="1712262"/>
    <lineage>
        <taxon>Bacteria</taxon>
        <taxon>Pseudomonadati</taxon>
        <taxon>Pseudomonadota</taxon>
        <taxon>Gammaproteobacteria</taxon>
        <taxon>Oceanospirillales</taxon>
        <taxon>Pleioneaceae</taxon>
        <taxon>Aliikangiella</taxon>
    </lineage>
</organism>
<feature type="repeat" description="TPR" evidence="4">
    <location>
        <begin position="319"/>
        <end position="352"/>
    </location>
</feature>
<comment type="catalytic activity">
    <reaction evidence="3">
        <text>2 GTP = 3',3'-c-di-GMP + 2 diphosphate</text>
        <dbReference type="Rhea" id="RHEA:24898"/>
        <dbReference type="ChEBI" id="CHEBI:33019"/>
        <dbReference type="ChEBI" id="CHEBI:37565"/>
        <dbReference type="ChEBI" id="CHEBI:58805"/>
        <dbReference type="EC" id="2.7.7.65"/>
    </reaction>
</comment>
<accession>A0A545T485</accession>
<keyword evidence="5" id="KW-0812">Transmembrane</keyword>
<dbReference type="InterPro" id="IPR029787">
    <property type="entry name" value="Nucleotide_cyclase"/>
</dbReference>
<evidence type="ECO:0000256" key="3">
    <source>
        <dbReference type="ARBA" id="ARBA00034247"/>
    </source>
</evidence>
<gene>
    <name evidence="8" type="ORF">FLL45_17280</name>
    <name evidence="9" type="ORF">FLL45_17560</name>
</gene>
<dbReference type="Gene3D" id="3.30.70.270">
    <property type="match status" value="1"/>
</dbReference>
<keyword evidence="6" id="KW-0732">Signal</keyword>
<evidence type="ECO:0000256" key="6">
    <source>
        <dbReference type="SAM" id="SignalP"/>
    </source>
</evidence>
<dbReference type="InterPro" id="IPR050469">
    <property type="entry name" value="Diguanylate_Cyclase"/>
</dbReference>
<evidence type="ECO:0000313" key="10">
    <source>
        <dbReference type="Proteomes" id="UP000317839"/>
    </source>
</evidence>
<name>A0A545T485_9GAMM</name>
<feature type="domain" description="GGDEF" evidence="7">
    <location>
        <begin position="503"/>
        <end position="635"/>
    </location>
</feature>
<keyword evidence="5" id="KW-0472">Membrane</keyword>
<dbReference type="OrthoDB" id="6191081at2"/>
<feature type="chain" id="PRO_5033847650" description="diguanylate cyclase" evidence="6">
    <location>
        <begin position="27"/>
        <end position="635"/>
    </location>
</feature>
<dbReference type="EMBL" id="VIKR01000005">
    <property type="protein sequence ID" value="TQV72030.1"/>
    <property type="molecule type" value="Genomic_DNA"/>
</dbReference>
<dbReference type="PANTHER" id="PTHR45138">
    <property type="entry name" value="REGULATORY COMPONENTS OF SENSORY TRANSDUCTION SYSTEM"/>
    <property type="match status" value="1"/>
</dbReference>
<dbReference type="InterPro" id="IPR011990">
    <property type="entry name" value="TPR-like_helical_dom_sf"/>
</dbReference>
<dbReference type="InterPro" id="IPR019734">
    <property type="entry name" value="TPR_rpt"/>
</dbReference>
<evidence type="ECO:0000256" key="1">
    <source>
        <dbReference type="ARBA" id="ARBA00001946"/>
    </source>
</evidence>
<dbReference type="NCBIfam" id="TIGR00254">
    <property type="entry name" value="GGDEF"/>
    <property type="match status" value="1"/>
</dbReference>
<proteinExistence type="predicted"/>
<dbReference type="PROSITE" id="PS50887">
    <property type="entry name" value="GGDEF"/>
    <property type="match status" value="1"/>
</dbReference>
<dbReference type="EC" id="2.7.7.65" evidence="2"/>
<evidence type="ECO:0000256" key="2">
    <source>
        <dbReference type="ARBA" id="ARBA00012528"/>
    </source>
</evidence>
<sequence length="635" mass="71804">MRLSSSTVNLCLSGLFLVICSVQAIATESIEKGSSEPITDVSSQLAQIKQLINHDPASARQQIDDLRDNFGDSVSNENLVLFGLDCEQNIVLGHAQEAKDVASLGLKRFASLELSPSYGELIVCYGNALEFLGDIKTASKYYNQGIQIAEMLDSAKLATYAYRARGDLNAYHGTVESALADLHKAYQVAETNNDTFNLGLAKNSLANLYVYIKDYQKALDIYLEIQESASQSNNLLNLATTTYNIARVYQDLGEIEQAASYFNQSYQVSEKIGDDAGVAFALKGLGIIDLNRQQIESAKRQLEKATDIFRSLGEVIQIAQVKIHLGKVYYELGDVDKSIATYRSAILLFEEKESLQNLKKAFESLSRTYAAIGDFEQAYQAQNKYIEYFKLHQQEDRERRITEMRVAFDTERKEHENKLLVEKNRFTTLELEKKSQLARFQYWVLVLGALLVLSLLLLIWRYIRNRKVLEKLARTDELTLLANRRHIMEFVEKEFIRVERGGSTLSLVMFDIDHFKQFNDKYGHKVGDRVLQSVAKQCLPLLRKSDILGRIGGEEFLLFLPNTSENEAYAIAERCRIAVSEIPTPLIGDEEKITISSGLVTYHSYMSTVDDMLNKADMALYQAKKQGRNKTCIAE</sequence>
<dbReference type="SMART" id="SM00267">
    <property type="entry name" value="GGDEF"/>
    <property type="match status" value="1"/>
</dbReference>
<dbReference type="EMBL" id="VIKR01000005">
    <property type="protein sequence ID" value="TQV71977.1"/>
    <property type="molecule type" value="Genomic_DNA"/>
</dbReference>
<evidence type="ECO:0000313" key="8">
    <source>
        <dbReference type="EMBL" id="TQV71977.1"/>
    </source>
</evidence>
<dbReference type="InterPro" id="IPR000160">
    <property type="entry name" value="GGDEF_dom"/>
</dbReference>
<dbReference type="SUPFAM" id="SSF55073">
    <property type="entry name" value="Nucleotide cyclase"/>
    <property type="match status" value="1"/>
</dbReference>
<protein>
    <recommendedName>
        <fullName evidence="2">diguanylate cyclase</fullName>
        <ecNumber evidence="2">2.7.7.65</ecNumber>
    </recommendedName>
</protein>
<dbReference type="SUPFAM" id="SSF48452">
    <property type="entry name" value="TPR-like"/>
    <property type="match status" value="2"/>
</dbReference>
<dbReference type="Pfam" id="PF13181">
    <property type="entry name" value="TPR_8"/>
    <property type="match status" value="1"/>
</dbReference>
<feature type="repeat" description="TPR" evidence="4">
    <location>
        <begin position="239"/>
        <end position="272"/>
    </location>
</feature>
<reference evidence="9 10" key="1">
    <citation type="submission" date="2019-06" db="EMBL/GenBank/DDBJ databases">
        <title>Draft genome of Aliikangiella marina GYP-15.</title>
        <authorList>
            <person name="Wang G."/>
        </authorList>
    </citation>
    <scope>NUCLEOTIDE SEQUENCE [LARGE SCALE GENOMIC DNA]</scope>
    <source>
        <strain evidence="9 10">GYP-15</strain>
    </source>
</reference>
<dbReference type="SMART" id="SM00028">
    <property type="entry name" value="TPR"/>
    <property type="match status" value="6"/>
</dbReference>
<keyword evidence="4" id="KW-0802">TPR repeat</keyword>
<dbReference type="InterPro" id="IPR043128">
    <property type="entry name" value="Rev_trsase/Diguanyl_cyclase"/>
</dbReference>
<evidence type="ECO:0000256" key="4">
    <source>
        <dbReference type="PROSITE-ProRule" id="PRU00339"/>
    </source>
</evidence>
<evidence type="ECO:0000259" key="7">
    <source>
        <dbReference type="PROSITE" id="PS50887"/>
    </source>
</evidence>
<dbReference type="GO" id="GO:0052621">
    <property type="term" value="F:diguanylate cyclase activity"/>
    <property type="evidence" value="ECO:0007669"/>
    <property type="project" value="UniProtKB-EC"/>
</dbReference>
<dbReference type="Gene3D" id="1.25.40.10">
    <property type="entry name" value="Tetratricopeptide repeat domain"/>
    <property type="match status" value="2"/>
</dbReference>
<dbReference type="AlphaFoldDB" id="A0A545T485"/>
<evidence type="ECO:0000256" key="5">
    <source>
        <dbReference type="SAM" id="Phobius"/>
    </source>
</evidence>
<feature type="signal peptide" evidence="6">
    <location>
        <begin position="1"/>
        <end position="26"/>
    </location>
</feature>
<keyword evidence="10" id="KW-1185">Reference proteome</keyword>
<keyword evidence="5" id="KW-1133">Transmembrane helix</keyword>
<feature type="transmembrane region" description="Helical" evidence="5">
    <location>
        <begin position="442"/>
        <end position="463"/>
    </location>
</feature>